<organism evidence="2 3">
    <name type="scientific">Miscanthus lutarioriparius</name>
    <dbReference type="NCBI Taxonomy" id="422564"/>
    <lineage>
        <taxon>Eukaryota</taxon>
        <taxon>Viridiplantae</taxon>
        <taxon>Streptophyta</taxon>
        <taxon>Embryophyta</taxon>
        <taxon>Tracheophyta</taxon>
        <taxon>Spermatophyta</taxon>
        <taxon>Magnoliopsida</taxon>
        <taxon>Liliopsida</taxon>
        <taxon>Poales</taxon>
        <taxon>Poaceae</taxon>
        <taxon>PACMAD clade</taxon>
        <taxon>Panicoideae</taxon>
        <taxon>Andropogonodae</taxon>
        <taxon>Andropogoneae</taxon>
        <taxon>Saccharinae</taxon>
        <taxon>Miscanthus</taxon>
    </lineage>
</organism>
<dbReference type="Proteomes" id="UP000604825">
    <property type="component" value="Unassembled WGS sequence"/>
</dbReference>
<keyword evidence="1" id="KW-0732">Signal</keyword>
<name>A0A811RJK8_9POAL</name>
<evidence type="ECO:0000313" key="3">
    <source>
        <dbReference type="Proteomes" id="UP000604825"/>
    </source>
</evidence>
<gene>
    <name evidence="2" type="ORF">NCGR_LOCUS53878</name>
</gene>
<feature type="chain" id="PRO_5032338466" evidence="1">
    <location>
        <begin position="19"/>
        <end position="116"/>
    </location>
</feature>
<reference evidence="2" key="1">
    <citation type="submission" date="2020-10" db="EMBL/GenBank/DDBJ databases">
        <authorList>
            <person name="Han B."/>
            <person name="Lu T."/>
            <person name="Zhao Q."/>
            <person name="Huang X."/>
            <person name="Zhao Y."/>
        </authorList>
    </citation>
    <scope>NUCLEOTIDE SEQUENCE</scope>
</reference>
<dbReference type="PANTHER" id="PTHR34998:SF10">
    <property type="match status" value="1"/>
</dbReference>
<evidence type="ECO:0000256" key="1">
    <source>
        <dbReference type="SAM" id="SignalP"/>
    </source>
</evidence>
<dbReference type="AlphaFoldDB" id="A0A811RJK8"/>
<dbReference type="PANTHER" id="PTHR34998">
    <property type="entry name" value="OS04G0357400 PROTEIN-RELATED"/>
    <property type="match status" value="1"/>
</dbReference>
<proteinExistence type="predicted"/>
<sequence>MASKVCLFLLAFLSVVLALDNPVAGGGIKATFAGSPESRSGEAAVLRQLLSTRLEDAVAPELTVDLHLHRRVLAGTVEGSALRANSPACIRSCPAPGDPYTGSSRGCQKKYQCSSG</sequence>
<protein>
    <submittedName>
        <fullName evidence="2">Uncharacterized protein</fullName>
    </submittedName>
</protein>
<evidence type="ECO:0000313" key="2">
    <source>
        <dbReference type="EMBL" id="CAD6270586.1"/>
    </source>
</evidence>
<dbReference type="EMBL" id="CAJGYO010000015">
    <property type="protein sequence ID" value="CAD6270586.1"/>
    <property type="molecule type" value="Genomic_DNA"/>
</dbReference>
<dbReference type="OrthoDB" id="671682at2759"/>
<comment type="caution">
    <text evidence="2">The sequence shown here is derived from an EMBL/GenBank/DDBJ whole genome shotgun (WGS) entry which is preliminary data.</text>
</comment>
<feature type="signal peptide" evidence="1">
    <location>
        <begin position="1"/>
        <end position="18"/>
    </location>
</feature>
<keyword evidence="3" id="KW-1185">Reference proteome</keyword>
<accession>A0A811RJK8</accession>